<keyword evidence="3" id="KW-1185">Reference proteome</keyword>
<gene>
    <name evidence="2" type="ORF">R7L_gp1</name>
</gene>
<dbReference type="InterPro" id="IPR008979">
    <property type="entry name" value="Galactose-bd-like_sf"/>
</dbReference>
<evidence type="ECO:0000313" key="2">
    <source>
        <dbReference type="EMBL" id="UAT28923.1"/>
    </source>
</evidence>
<dbReference type="Proteomes" id="UP000828212">
    <property type="component" value="Segment"/>
</dbReference>
<feature type="domain" description="F5/8 type C" evidence="1">
    <location>
        <begin position="482"/>
        <end position="574"/>
    </location>
</feature>
<dbReference type="EMBL" id="MZ773648">
    <property type="protein sequence ID" value="UAT28923.1"/>
    <property type="molecule type" value="Genomic_DNA"/>
</dbReference>
<name>A0AAE8XFT3_9CAUD</name>
<dbReference type="Pfam" id="PF00754">
    <property type="entry name" value="F5_F8_type_C"/>
    <property type="match status" value="1"/>
</dbReference>
<accession>A0AAE8XFT3</accession>
<dbReference type="SUPFAM" id="SSF49785">
    <property type="entry name" value="Galactose-binding domain-like"/>
    <property type="match status" value="1"/>
</dbReference>
<organism evidence="2 3">
    <name type="scientific">Dinoroseobacter phage vB_DshP-R7L</name>
    <dbReference type="NCBI Taxonomy" id="2873349"/>
    <lineage>
        <taxon>Viruses</taxon>
        <taxon>Duplodnaviria</taxon>
        <taxon>Heunggongvirae</taxon>
        <taxon>Uroviricota</taxon>
        <taxon>Caudoviricetes</taxon>
        <taxon>Schitoviridae</taxon>
        <taxon>Rhodovirinae</taxon>
        <taxon>Gonggongvirus</taxon>
        <taxon>Gonggongvirus R7l</taxon>
    </lineage>
</organism>
<evidence type="ECO:0000259" key="1">
    <source>
        <dbReference type="Pfam" id="PF00754"/>
    </source>
</evidence>
<dbReference type="InterPro" id="IPR000421">
    <property type="entry name" value="FA58C"/>
</dbReference>
<protein>
    <recommendedName>
        <fullName evidence="1">F5/8 type C domain-containing protein</fullName>
    </recommendedName>
</protein>
<dbReference type="Gene3D" id="2.60.120.260">
    <property type="entry name" value="Galactose-binding domain-like"/>
    <property type="match status" value="1"/>
</dbReference>
<reference evidence="2" key="1">
    <citation type="submission" date="2021-08" db="EMBL/GenBank/DDBJ databases">
        <authorList>
            <person name="Lu L."/>
            <person name="Huang X."/>
            <person name="Zhang R."/>
            <person name="Jiao N."/>
        </authorList>
    </citation>
    <scope>NUCLEOTIDE SEQUENCE</scope>
</reference>
<sequence length="813" mass="89422">MPITQTQDNWQPRSIDVVHINPSILEGRFINASPYGPGEAIALDRYAPVNVEQPFLTGSGIIPGRVVCEIGKWESSPSPDFYYQWMADGADIPGANSYEIFTDASFDSLNLTCEVRADNGIGEDYAITSNSILCTLIEPIEMRETEFYFATGMRANKLQTVFDKRDLILSGLGTKSRLDVMRGVSYYITGLWAENRQDVNAQPIFAVTGLEQKHALSVLDGTWGIAVISSKAGEVLVDAVPQPLPMVNTNAELGTFGWENFGDVLYVGNSSDPSSTTPIEGEFSWAGGRQVDPDNNNTPYTSLTQDVEMWPLWHTDIDAGTTYLDMLWLQGSQAVMGEDDLANIKMEFYAANGTTLTGTNNGPGLWKSPFGVWFPRSYECAIPPLTRFIRFIIEFAWDPINGDNSDINANIDNLKTYIRKGPKLLGTTYGPTFDKVRLRFTQARSWSGGALAEVEFQNTFGGSDLATGGSILFGSAGLGVANADAAFDGILSNYWAGAENSITEGTAWVGYDFATPQRPEAVAITARPGSDALQVGASFVVEGSDDGITWVTMEEYDVDRVARAWNAGETRTFHIHSGVLSYMFEAPFVIPSVGYTNASGDNYHTKGNVYKCMARTQITHIKLGLMNQTHQYDWQIGKVIDFNNPSWYFGTVNEIHQRETDVNFTEVAAASDGTSWVEIALDAPMYLEPGEYFIIQYQEVAAASDGTSWVEIALDAPMYLEPGEYFIIQYHDRDMAGNPNTVADGGGDPDQGRLNYITAYNGQDIPDRNPWCRLIDGWQSNSGLADVGERNDAGPFQSGQGYQMAIDFKGNFY</sequence>
<evidence type="ECO:0000313" key="3">
    <source>
        <dbReference type="Proteomes" id="UP000828212"/>
    </source>
</evidence>
<proteinExistence type="predicted"/>